<keyword evidence="1" id="KW-0812">Transmembrane</keyword>
<keyword evidence="3" id="KW-1185">Reference proteome</keyword>
<name>A0A517RHX6_9PLAN</name>
<accession>A0A517RHX6</accession>
<evidence type="ECO:0000313" key="2">
    <source>
        <dbReference type="EMBL" id="QDT43477.1"/>
    </source>
</evidence>
<keyword evidence="1" id="KW-0472">Membrane</keyword>
<feature type="transmembrane region" description="Helical" evidence="1">
    <location>
        <begin position="34"/>
        <end position="54"/>
    </location>
</feature>
<evidence type="ECO:0000313" key="3">
    <source>
        <dbReference type="Proteomes" id="UP000317171"/>
    </source>
</evidence>
<organism evidence="2 3">
    <name type="scientific">Gimesia alba</name>
    <dbReference type="NCBI Taxonomy" id="2527973"/>
    <lineage>
        <taxon>Bacteria</taxon>
        <taxon>Pseudomonadati</taxon>
        <taxon>Planctomycetota</taxon>
        <taxon>Planctomycetia</taxon>
        <taxon>Planctomycetales</taxon>
        <taxon>Planctomycetaceae</taxon>
        <taxon>Gimesia</taxon>
    </lineage>
</organism>
<sequence length="297" mass="34621">MVQLFYEILWILAALFIVYLFKAKGELGHLPQEVLGHLVVFFVSYSLMLLYRLYSLRKEVSIFLSHHKQIPKNLRELSLGFLRPKMEIFLAQSRSLFNPSKNGGLEVTQDEMEEFVDICFERSTKSYIGSDSNLPSVFMKLYPRYVVTQNKRRHKGNSIDYRFLLIEQASLKGDYESNRSQFMAFYDEHSVANIKLIQTDPYLANDAAKQLKLSSTDFGIFDGSFVIFFHTPNRPEESYRIQLITMDKKNRETLFTFLKGLVKSSHNISVDDKSLTFPPLSKREQQVLDDYFEAIII</sequence>
<dbReference type="AlphaFoldDB" id="A0A517RHX6"/>
<dbReference type="KEGG" id="gaz:Pan241w_35780"/>
<reference evidence="2 3" key="1">
    <citation type="submission" date="2019-02" db="EMBL/GenBank/DDBJ databases">
        <title>Deep-cultivation of Planctomycetes and their phenomic and genomic characterization uncovers novel biology.</title>
        <authorList>
            <person name="Wiegand S."/>
            <person name="Jogler M."/>
            <person name="Boedeker C."/>
            <person name="Pinto D."/>
            <person name="Vollmers J."/>
            <person name="Rivas-Marin E."/>
            <person name="Kohn T."/>
            <person name="Peeters S.H."/>
            <person name="Heuer A."/>
            <person name="Rast P."/>
            <person name="Oberbeckmann S."/>
            <person name="Bunk B."/>
            <person name="Jeske O."/>
            <person name="Meyerdierks A."/>
            <person name="Storesund J.E."/>
            <person name="Kallscheuer N."/>
            <person name="Luecker S."/>
            <person name="Lage O.M."/>
            <person name="Pohl T."/>
            <person name="Merkel B.J."/>
            <person name="Hornburger P."/>
            <person name="Mueller R.-W."/>
            <person name="Bruemmer F."/>
            <person name="Labrenz M."/>
            <person name="Spormann A.M."/>
            <person name="Op den Camp H."/>
            <person name="Overmann J."/>
            <person name="Amann R."/>
            <person name="Jetten M.S.M."/>
            <person name="Mascher T."/>
            <person name="Medema M.H."/>
            <person name="Devos D.P."/>
            <person name="Kaster A.-K."/>
            <person name="Ovreas L."/>
            <person name="Rohde M."/>
            <person name="Galperin M.Y."/>
            <person name="Jogler C."/>
        </authorList>
    </citation>
    <scope>NUCLEOTIDE SEQUENCE [LARGE SCALE GENOMIC DNA]</scope>
    <source>
        <strain evidence="2 3">Pan241w</strain>
    </source>
</reference>
<evidence type="ECO:0000256" key="1">
    <source>
        <dbReference type="SAM" id="Phobius"/>
    </source>
</evidence>
<proteinExistence type="predicted"/>
<gene>
    <name evidence="2" type="ORF">Pan241w_35780</name>
</gene>
<dbReference type="EMBL" id="CP036269">
    <property type="protein sequence ID" value="QDT43477.1"/>
    <property type="molecule type" value="Genomic_DNA"/>
</dbReference>
<dbReference type="Proteomes" id="UP000317171">
    <property type="component" value="Chromosome"/>
</dbReference>
<dbReference type="RefSeq" id="WP_145218192.1">
    <property type="nucleotide sequence ID" value="NZ_CP036269.1"/>
</dbReference>
<keyword evidence="1" id="KW-1133">Transmembrane helix</keyword>
<feature type="transmembrane region" description="Helical" evidence="1">
    <location>
        <begin position="5"/>
        <end position="22"/>
    </location>
</feature>
<protein>
    <submittedName>
        <fullName evidence="2">Uncharacterized protein</fullName>
    </submittedName>
</protein>